<sequence length="135" mass="14812">PLSRSPCELLPVGTGHPVQAVLKSFTVMSGCASRGTVSLPQEVHVINLRGHAAEGPDSAPAKVELHLKPIQSMRQHQKPLVFVLNSPQPVIWNVKAENLALRVRHIFHVSPASHKAFKSLFLKLCIHFLPVFPAQ</sequence>
<evidence type="ECO:0000313" key="3">
    <source>
        <dbReference type="EMBL" id="MED6290025.1"/>
    </source>
</evidence>
<evidence type="ECO:0000313" key="4">
    <source>
        <dbReference type="Proteomes" id="UP001352852"/>
    </source>
</evidence>
<reference evidence="3 4" key="1">
    <citation type="submission" date="2021-06" db="EMBL/GenBank/DDBJ databases">
        <authorList>
            <person name="Palmer J.M."/>
        </authorList>
    </citation>
    <scope>NUCLEOTIDE SEQUENCE [LARGE SCALE GENOMIC DNA]</scope>
    <source>
        <strain evidence="3 4">CL_MEX2019</strain>
        <tissue evidence="3">Muscle</tissue>
    </source>
</reference>
<protein>
    <recommendedName>
        <fullName evidence="2">TGFBR3/Endoglin-like N-terminal domain-containing protein</fullName>
    </recommendedName>
</protein>
<evidence type="ECO:0000259" key="2">
    <source>
        <dbReference type="Pfam" id="PF26060"/>
    </source>
</evidence>
<name>A0ABU7EVB0_9TELE</name>
<keyword evidence="1" id="KW-0325">Glycoprotein</keyword>
<organism evidence="3 4">
    <name type="scientific">Characodon lateralis</name>
    <dbReference type="NCBI Taxonomy" id="208331"/>
    <lineage>
        <taxon>Eukaryota</taxon>
        <taxon>Metazoa</taxon>
        <taxon>Chordata</taxon>
        <taxon>Craniata</taxon>
        <taxon>Vertebrata</taxon>
        <taxon>Euteleostomi</taxon>
        <taxon>Actinopterygii</taxon>
        <taxon>Neopterygii</taxon>
        <taxon>Teleostei</taxon>
        <taxon>Neoteleostei</taxon>
        <taxon>Acanthomorphata</taxon>
        <taxon>Ovalentaria</taxon>
        <taxon>Atherinomorphae</taxon>
        <taxon>Cyprinodontiformes</taxon>
        <taxon>Goodeidae</taxon>
        <taxon>Characodon</taxon>
    </lineage>
</organism>
<keyword evidence="4" id="KW-1185">Reference proteome</keyword>
<evidence type="ECO:0000256" key="1">
    <source>
        <dbReference type="ARBA" id="ARBA00023180"/>
    </source>
</evidence>
<gene>
    <name evidence="3" type="ORF">CHARACLAT_008820</name>
</gene>
<accession>A0ABU7EVB0</accession>
<dbReference type="Pfam" id="PF26060">
    <property type="entry name" value="TGFBR3_N"/>
    <property type="match status" value="1"/>
</dbReference>
<dbReference type="Proteomes" id="UP001352852">
    <property type="component" value="Unassembled WGS sequence"/>
</dbReference>
<feature type="non-terminal residue" evidence="3">
    <location>
        <position position="1"/>
    </location>
</feature>
<feature type="domain" description="TGFBR3/Endoglin-like N-terminal" evidence="2">
    <location>
        <begin position="24"/>
        <end position="109"/>
    </location>
</feature>
<dbReference type="InterPro" id="IPR058899">
    <property type="entry name" value="TGFBR3/Endoglin-like_N"/>
</dbReference>
<proteinExistence type="predicted"/>
<comment type="caution">
    <text evidence="3">The sequence shown here is derived from an EMBL/GenBank/DDBJ whole genome shotgun (WGS) entry which is preliminary data.</text>
</comment>
<dbReference type="EMBL" id="JAHUTJ010066100">
    <property type="protein sequence ID" value="MED6290025.1"/>
    <property type="molecule type" value="Genomic_DNA"/>
</dbReference>